<dbReference type="EMBL" id="GBXM01004237">
    <property type="protein sequence ID" value="JAI04341.1"/>
    <property type="molecule type" value="Transcribed_RNA"/>
</dbReference>
<reference evidence="1" key="2">
    <citation type="journal article" date="2015" name="Fish Shellfish Immunol.">
        <title>Early steps in the European eel (Anguilla anguilla)-Vibrio vulnificus interaction in the gills: Role of the RtxA13 toxin.</title>
        <authorList>
            <person name="Callol A."/>
            <person name="Pajuelo D."/>
            <person name="Ebbesson L."/>
            <person name="Teles M."/>
            <person name="MacKenzie S."/>
            <person name="Amaro C."/>
        </authorList>
    </citation>
    <scope>NUCLEOTIDE SEQUENCE</scope>
</reference>
<reference evidence="1" key="1">
    <citation type="submission" date="2014-11" db="EMBL/GenBank/DDBJ databases">
        <authorList>
            <person name="Amaro Gonzalez C."/>
        </authorList>
    </citation>
    <scope>NUCLEOTIDE SEQUENCE</scope>
</reference>
<sequence length="34" mass="3925">MHSPGLMSNSVSAKALMHFIMTLHIRQFPYVFMT</sequence>
<organism evidence="1">
    <name type="scientific">Anguilla anguilla</name>
    <name type="common">European freshwater eel</name>
    <name type="synonym">Muraena anguilla</name>
    <dbReference type="NCBI Taxonomy" id="7936"/>
    <lineage>
        <taxon>Eukaryota</taxon>
        <taxon>Metazoa</taxon>
        <taxon>Chordata</taxon>
        <taxon>Craniata</taxon>
        <taxon>Vertebrata</taxon>
        <taxon>Euteleostomi</taxon>
        <taxon>Actinopterygii</taxon>
        <taxon>Neopterygii</taxon>
        <taxon>Teleostei</taxon>
        <taxon>Anguilliformes</taxon>
        <taxon>Anguillidae</taxon>
        <taxon>Anguilla</taxon>
    </lineage>
</organism>
<evidence type="ECO:0000313" key="1">
    <source>
        <dbReference type="EMBL" id="JAI04341.1"/>
    </source>
</evidence>
<proteinExistence type="predicted"/>
<accession>A0A0E9XR80</accession>
<name>A0A0E9XR80_ANGAN</name>
<dbReference type="AlphaFoldDB" id="A0A0E9XR80"/>
<protein>
    <submittedName>
        <fullName evidence="1">Uncharacterized protein</fullName>
    </submittedName>
</protein>